<dbReference type="PANTHER" id="PTHR43537:SF39">
    <property type="entry name" value="HTH-TYPE TRANSCRIPTIONAL REGULATOR MCBR"/>
    <property type="match status" value="1"/>
</dbReference>
<dbReference type="PROSITE" id="PS50949">
    <property type="entry name" value="HTH_GNTR"/>
    <property type="match status" value="1"/>
</dbReference>
<dbReference type="EMBL" id="QOKZ01000005">
    <property type="protein sequence ID" value="RMC34374.1"/>
    <property type="molecule type" value="Genomic_DNA"/>
</dbReference>
<dbReference type="CDD" id="cd07377">
    <property type="entry name" value="WHTH_GntR"/>
    <property type="match status" value="1"/>
</dbReference>
<sequence length="229" mass="25370">MIPDSPHVTRPERPDSLTRQVHDILCEMLLSGQLRPDDRMSMRDLADRLGVSVMPVREAVSRLVASGALEVRPNRAVAVPVLTRAGFQDLTEIRIYNETYAVRLAAERMPVPAMDEMRNLDRRFRDSLASPDGRDAVRANKALHFHIYEAAGSPVLCEVISTMWLKAGPVINLDLGDASRRNRNAASVRNHADLVAAIERRDGEAAAMALIADIRSAAEFILSRDVLRG</sequence>
<evidence type="ECO:0000256" key="3">
    <source>
        <dbReference type="ARBA" id="ARBA00023163"/>
    </source>
</evidence>
<keyword evidence="1" id="KW-0805">Transcription regulation</keyword>
<name>A0A3M0MDI1_9RHOB</name>
<dbReference type="InterPro" id="IPR008920">
    <property type="entry name" value="TF_FadR/GntR_C"/>
</dbReference>
<dbReference type="Pfam" id="PF00392">
    <property type="entry name" value="GntR"/>
    <property type="match status" value="1"/>
</dbReference>
<dbReference type="SUPFAM" id="SSF46785">
    <property type="entry name" value="Winged helix' DNA-binding domain"/>
    <property type="match status" value="1"/>
</dbReference>
<dbReference type="InterPro" id="IPR000524">
    <property type="entry name" value="Tscrpt_reg_HTH_GntR"/>
</dbReference>
<evidence type="ECO:0000259" key="4">
    <source>
        <dbReference type="PROSITE" id="PS50949"/>
    </source>
</evidence>
<dbReference type="Pfam" id="PF07729">
    <property type="entry name" value="FCD"/>
    <property type="match status" value="1"/>
</dbReference>
<dbReference type="InterPro" id="IPR036388">
    <property type="entry name" value="WH-like_DNA-bd_sf"/>
</dbReference>
<dbReference type="OrthoDB" id="9815654at2"/>
<evidence type="ECO:0000256" key="1">
    <source>
        <dbReference type="ARBA" id="ARBA00023015"/>
    </source>
</evidence>
<dbReference type="InterPro" id="IPR036390">
    <property type="entry name" value="WH_DNA-bd_sf"/>
</dbReference>
<dbReference type="Proteomes" id="UP000273516">
    <property type="component" value="Unassembled WGS sequence"/>
</dbReference>
<keyword evidence="6" id="KW-1185">Reference proteome</keyword>
<comment type="caution">
    <text evidence="5">The sequence shown here is derived from an EMBL/GenBank/DDBJ whole genome shotgun (WGS) entry which is preliminary data.</text>
</comment>
<proteinExistence type="predicted"/>
<gene>
    <name evidence="5" type="ORF">C9E81_14605</name>
</gene>
<organism evidence="5 6">
    <name type="scientific">Paracoccus alkanivorans</name>
    <dbReference type="NCBI Taxonomy" id="2116655"/>
    <lineage>
        <taxon>Bacteria</taxon>
        <taxon>Pseudomonadati</taxon>
        <taxon>Pseudomonadota</taxon>
        <taxon>Alphaproteobacteria</taxon>
        <taxon>Rhodobacterales</taxon>
        <taxon>Paracoccaceae</taxon>
        <taxon>Paracoccus</taxon>
    </lineage>
</organism>
<dbReference type="SMART" id="SM00345">
    <property type="entry name" value="HTH_GNTR"/>
    <property type="match status" value="1"/>
</dbReference>
<dbReference type="AlphaFoldDB" id="A0A3M0MDI1"/>
<dbReference type="InterPro" id="IPR011711">
    <property type="entry name" value="GntR_C"/>
</dbReference>
<keyword evidence="3" id="KW-0804">Transcription</keyword>
<accession>A0A3M0MDI1</accession>
<dbReference type="SUPFAM" id="SSF48008">
    <property type="entry name" value="GntR ligand-binding domain-like"/>
    <property type="match status" value="1"/>
</dbReference>
<protein>
    <submittedName>
        <fullName evidence="5">GntR family transcriptional regulator</fullName>
    </submittedName>
</protein>
<evidence type="ECO:0000256" key="2">
    <source>
        <dbReference type="ARBA" id="ARBA00023125"/>
    </source>
</evidence>
<feature type="domain" description="HTH gntR-type" evidence="4">
    <location>
        <begin position="15"/>
        <end position="82"/>
    </location>
</feature>
<dbReference type="Gene3D" id="1.20.120.530">
    <property type="entry name" value="GntR ligand-binding domain-like"/>
    <property type="match status" value="1"/>
</dbReference>
<dbReference type="Gene3D" id="1.10.10.10">
    <property type="entry name" value="Winged helix-like DNA-binding domain superfamily/Winged helix DNA-binding domain"/>
    <property type="match status" value="1"/>
</dbReference>
<dbReference type="GO" id="GO:0003700">
    <property type="term" value="F:DNA-binding transcription factor activity"/>
    <property type="evidence" value="ECO:0007669"/>
    <property type="project" value="InterPro"/>
</dbReference>
<dbReference type="SMART" id="SM00895">
    <property type="entry name" value="FCD"/>
    <property type="match status" value="1"/>
</dbReference>
<dbReference type="PANTHER" id="PTHR43537">
    <property type="entry name" value="TRANSCRIPTIONAL REGULATOR, GNTR FAMILY"/>
    <property type="match status" value="1"/>
</dbReference>
<keyword evidence="2" id="KW-0238">DNA-binding</keyword>
<evidence type="ECO:0000313" key="6">
    <source>
        <dbReference type="Proteomes" id="UP000273516"/>
    </source>
</evidence>
<dbReference type="RefSeq" id="WP_122113085.1">
    <property type="nucleotide sequence ID" value="NZ_QOKZ01000005.1"/>
</dbReference>
<evidence type="ECO:0000313" key="5">
    <source>
        <dbReference type="EMBL" id="RMC34374.1"/>
    </source>
</evidence>
<reference evidence="5 6" key="1">
    <citation type="submission" date="2018-07" db="EMBL/GenBank/DDBJ databases">
        <authorList>
            <person name="Zhang Y."/>
            <person name="Wang L."/>
            <person name="Ma S."/>
        </authorList>
    </citation>
    <scope>NUCLEOTIDE SEQUENCE [LARGE SCALE GENOMIC DNA]</scope>
    <source>
        <strain evidence="5 6">4-2</strain>
    </source>
</reference>
<dbReference type="GO" id="GO:0003677">
    <property type="term" value="F:DNA binding"/>
    <property type="evidence" value="ECO:0007669"/>
    <property type="project" value="UniProtKB-KW"/>
</dbReference>